<sequence length="59" mass="6614">MPPPSRTPGRRRLTSPKTSFRERFSNAETRQNAAPENGTAQYERKILPKEGGFRGLGRG</sequence>
<protein>
    <submittedName>
        <fullName evidence="2">Uncharacterized protein</fullName>
    </submittedName>
</protein>
<reference evidence="2 3" key="1">
    <citation type="submission" date="2017-06" db="EMBL/GenBank/DDBJ databases">
        <title>Description of Rhodopirellula bahusiensis sp. nov.</title>
        <authorList>
            <person name="Kizina J."/>
            <person name="Harder J."/>
        </authorList>
    </citation>
    <scope>NUCLEOTIDE SEQUENCE [LARGE SCALE GENOMIC DNA]</scope>
    <source>
        <strain evidence="2 3">SWK21</strain>
    </source>
</reference>
<feature type="compositionally biased region" description="Basic and acidic residues" evidence="1">
    <location>
        <begin position="42"/>
        <end position="52"/>
    </location>
</feature>
<organism evidence="2 3">
    <name type="scientific">Rhodopirellula bahusiensis</name>
    <dbReference type="NCBI Taxonomy" id="2014065"/>
    <lineage>
        <taxon>Bacteria</taxon>
        <taxon>Pseudomonadati</taxon>
        <taxon>Planctomycetota</taxon>
        <taxon>Planctomycetia</taxon>
        <taxon>Pirellulales</taxon>
        <taxon>Pirellulaceae</taxon>
        <taxon>Rhodopirellula</taxon>
    </lineage>
</organism>
<keyword evidence="3" id="KW-1185">Reference proteome</keyword>
<feature type="region of interest" description="Disordered" evidence="1">
    <location>
        <begin position="1"/>
        <end position="59"/>
    </location>
</feature>
<dbReference type="EMBL" id="NIZW01000003">
    <property type="protein sequence ID" value="PHQ36192.1"/>
    <property type="molecule type" value="Genomic_DNA"/>
</dbReference>
<dbReference type="Proteomes" id="UP000225740">
    <property type="component" value="Unassembled WGS sequence"/>
</dbReference>
<name>A0A2G1WAW9_9BACT</name>
<feature type="compositionally biased region" description="Polar residues" evidence="1">
    <location>
        <begin position="26"/>
        <end position="40"/>
    </location>
</feature>
<dbReference type="AntiFam" id="ANF00276">
    <property type="entry name" value="Spurious ORF (formerly PSRT domain)"/>
</dbReference>
<evidence type="ECO:0000313" key="3">
    <source>
        <dbReference type="Proteomes" id="UP000225740"/>
    </source>
</evidence>
<evidence type="ECO:0000256" key="1">
    <source>
        <dbReference type="SAM" id="MobiDB-lite"/>
    </source>
</evidence>
<evidence type="ECO:0000313" key="2">
    <source>
        <dbReference type="EMBL" id="PHQ36192.1"/>
    </source>
</evidence>
<dbReference type="AlphaFoldDB" id="A0A2G1WAW9"/>
<proteinExistence type="predicted"/>
<comment type="caution">
    <text evidence="2">The sequence shown here is derived from an EMBL/GenBank/DDBJ whole genome shotgun (WGS) entry which is preliminary data.</text>
</comment>
<accession>A0A2G1WAW9</accession>
<gene>
    <name evidence="2" type="ORF">CEE69_05865</name>
</gene>